<evidence type="ECO:0000313" key="12">
    <source>
        <dbReference type="EMBL" id="KAK1280969.1"/>
    </source>
</evidence>
<feature type="domain" description="NADH:flavin oxidoreductase/NADH oxidase N-terminal" evidence="11">
    <location>
        <begin position="46"/>
        <end position="105"/>
    </location>
</feature>
<keyword evidence="6" id="KW-0925">Oxylipin biosynthesis</keyword>
<organism evidence="12 13">
    <name type="scientific">Acorus gramineus</name>
    <name type="common">Dwarf sweet flag</name>
    <dbReference type="NCBI Taxonomy" id="55184"/>
    <lineage>
        <taxon>Eukaryota</taxon>
        <taxon>Viridiplantae</taxon>
        <taxon>Streptophyta</taxon>
        <taxon>Embryophyta</taxon>
        <taxon>Tracheophyta</taxon>
        <taxon>Spermatophyta</taxon>
        <taxon>Magnoliopsida</taxon>
        <taxon>Liliopsida</taxon>
        <taxon>Acoraceae</taxon>
        <taxon>Acorus</taxon>
    </lineage>
</organism>
<keyword evidence="10" id="KW-0275">Fatty acid biosynthesis</keyword>
<reference evidence="12" key="2">
    <citation type="submission" date="2023-06" db="EMBL/GenBank/DDBJ databases">
        <authorList>
            <person name="Ma L."/>
            <person name="Liu K.-W."/>
            <person name="Li Z."/>
            <person name="Hsiao Y.-Y."/>
            <person name="Qi Y."/>
            <person name="Fu T."/>
            <person name="Tang G."/>
            <person name="Zhang D."/>
            <person name="Sun W.-H."/>
            <person name="Liu D.-K."/>
            <person name="Li Y."/>
            <person name="Chen G.-Z."/>
            <person name="Liu X.-D."/>
            <person name="Liao X.-Y."/>
            <person name="Jiang Y.-T."/>
            <person name="Yu X."/>
            <person name="Hao Y."/>
            <person name="Huang J."/>
            <person name="Zhao X.-W."/>
            <person name="Ke S."/>
            <person name="Chen Y.-Y."/>
            <person name="Wu W.-L."/>
            <person name="Hsu J.-L."/>
            <person name="Lin Y.-F."/>
            <person name="Huang M.-D."/>
            <person name="Li C.-Y."/>
            <person name="Huang L."/>
            <person name="Wang Z.-W."/>
            <person name="Zhao X."/>
            <person name="Zhong W.-Y."/>
            <person name="Peng D.-H."/>
            <person name="Ahmad S."/>
            <person name="Lan S."/>
            <person name="Zhang J.-S."/>
            <person name="Tsai W.-C."/>
            <person name="Van De Peer Y."/>
            <person name="Liu Z.-J."/>
        </authorList>
    </citation>
    <scope>NUCLEOTIDE SEQUENCE</scope>
    <source>
        <strain evidence="12">SCP</strain>
        <tissue evidence="12">Leaves</tissue>
    </source>
</reference>
<dbReference type="PANTHER" id="PTHR22893:SF91">
    <property type="entry name" value="NADPH DEHYDROGENASE 2-RELATED"/>
    <property type="match status" value="1"/>
</dbReference>
<dbReference type="GO" id="GO:0006633">
    <property type="term" value="P:fatty acid biosynthetic process"/>
    <property type="evidence" value="ECO:0007669"/>
    <property type="project" value="UniProtKB-KW"/>
</dbReference>
<dbReference type="Pfam" id="PF00724">
    <property type="entry name" value="Oxidored_FMN"/>
    <property type="match status" value="1"/>
</dbReference>
<dbReference type="GO" id="GO:0031408">
    <property type="term" value="P:oxylipin biosynthetic process"/>
    <property type="evidence" value="ECO:0007669"/>
    <property type="project" value="UniProtKB-KW"/>
</dbReference>
<dbReference type="AlphaFoldDB" id="A0AAV9BYF5"/>
<gene>
    <name evidence="12" type="ORF">QJS04_geneDACA014256</name>
</gene>
<keyword evidence="8" id="KW-0521">NADP</keyword>
<evidence type="ECO:0000256" key="3">
    <source>
        <dbReference type="ARBA" id="ARBA00022516"/>
    </source>
</evidence>
<evidence type="ECO:0000256" key="2">
    <source>
        <dbReference type="ARBA" id="ARBA00005979"/>
    </source>
</evidence>
<keyword evidence="9" id="KW-0443">Lipid metabolism</keyword>
<keyword evidence="13" id="KW-1185">Reference proteome</keyword>
<dbReference type="InterPro" id="IPR045247">
    <property type="entry name" value="Oye-like"/>
</dbReference>
<keyword evidence="7" id="KW-0276">Fatty acid metabolism</keyword>
<evidence type="ECO:0000256" key="5">
    <source>
        <dbReference type="ARBA" id="ARBA00022643"/>
    </source>
</evidence>
<protein>
    <submittedName>
        <fullName evidence="12">12-oxophytodienoate reductase 11</fullName>
    </submittedName>
</protein>
<keyword evidence="5" id="KW-0288">FMN</keyword>
<keyword evidence="3" id="KW-0444">Lipid biosynthesis</keyword>
<dbReference type="InterPro" id="IPR001155">
    <property type="entry name" value="OxRdtase_FMN_N"/>
</dbReference>
<dbReference type="EMBL" id="JAUJYN010000001">
    <property type="protein sequence ID" value="KAK1280969.1"/>
    <property type="molecule type" value="Genomic_DNA"/>
</dbReference>
<evidence type="ECO:0000256" key="6">
    <source>
        <dbReference type="ARBA" id="ARBA00022767"/>
    </source>
</evidence>
<evidence type="ECO:0000256" key="1">
    <source>
        <dbReference type="ARBA" id="ARBA00001917"/>
    </source>
</evidence>
<proteinExistence type="inferred from homology"/>
<evidence type="ECO:0000313" key="13">
    <source>
        <dbReference type="Proteomes" id="UP001179952"/>
    </source>
</evidence>
<name>A0AAV9BYF5_ACOGR</name>
<evidence type="ECO:0000256" key="10">
    <source>
        <dbReference type="ARBA" id="ARBA00023160"/>
    </source>
</evidence>
<evidence type="ECO:0000256" key="8">
    <source>
        <dbReference type="ARBA" id="ARBA00022857"/>
    </source>
</evidence>
<evidence type="ECO:0000256" key="9">
    <source>
        <dbReference type="ARBA" id="ARBA00023098"/>
    </source>
</evidence>
<dbReference type="SUPFAM" id="SSF51395">
    <property type="entry name" value="FMN-linked oxidoreductases"/>
    <property type="match status" value="1"/>
</dbReference>
<dbReference type="GO" id="GO:0016491">
    <property type="term" value="F:oxidoreductase activity"/>
    <property type="evidence" value="ECO:0007669"/>
    <property type="project" value="InterPro"/>
</dbReference>
<dbReference type="GO" id="GO:0010181">
    <property type="term" value="F:FMN binding"/>
    <property type="evidence" value="ECO:0007669"/>
    <property type="project" value="InterPro"/>
</dbReference>
<comment type="similarity">
    <text evidence="2">Belongs to the NADH:flavin oxidoreductase/NADH oxidase family.</text>
</comment>
<dbReference type="InterPro" id="IPR013785">
    <property type="entry name" value="Aldolase_TIM"/>
</dbReference>
<evidence type="ECO:0000256" key="7">
    <source>
        <dbReference type="ARBA" id="ARBA00022832"/>
    </source>
</evidence>
<dbReference type="Gene3D" id="3.20.20.70">
    <property type="entry name" value="Aldolase class I"/>
    <property type="match status" value="1"/>
</dbReference>
<dbReference type="PANTHER" id="PTHR22893">
    <property type="entry name" value="NADH OXIDOREDUCTASE-RELATED"/>
    <property type="match status" value="1"/>
</dbReference>
<sequence length="121" mass="13605">METETEMEMPVREGGGVLAHLNVRHARQTSTAFQDAEPTQDSLLMRTTSGGLLIVEATEISDTAQGYLDTPGIWTEEQVEAWKPIVRVVHDKGGIFFCQIWHAGKIFNQMVKLQFCQRISL</sequence>
<dbReference type="Proteomes" id="UP001179952">
    <property type="component" value="Unassembled WGS sequence"/>
</dbReference>
<comment type="cofactor">
    <cofactor evidence="1">
        <name>FMN</name>
        <dbReference type="ChEBI" id="CHEBI:58210"/>
    </cofactor>
</comment>
<evidence type="ECO:0000256" key="4">
    <source>
        <dbReference type="ARBA" id="ARBA00022630"/>
    </source>
</evidence>
<comment type="caution">
    <text evidence="12">The sequence shown here is derived from an EMBL/GenBank/DDBJ whole genome shotgun (WGS) entry which is preliminary data.</text>
</comment>
<evidence type="ECO:0000259" key="11">
    <source>
        <dbReference type="Pfam" id="PF00724"/>
    </source>
</evidence>
<reference evidence="12" key="1">
    <citation type="journal article" date="2023" name="Nat. Commun.">
        <title>Diploid and tetraploid genomes of Acorus and the evolution of monocots.</title>
        <authorList>
            <person name="Ma L."/>
            <person name="Liu K.W."/>
            <person name="Li Z."/>
            <person name="Hsiao Y.Y."/>
            <person name="Qi Y."/>
            <person name="Fu T."/>
            <person name="Tang G.D."/>
            <person name="Zhang D."/>
            <person name="Sun W.H."/>
            <person name="Liu D.K."/>
            <person name="Li Y."/>
            <person name="Chen G.Z."/>
            <person name="Liu X.D."/>
            <person name="Liao X.Y."/>
            <person name="Jiang Y.T."/>
            <person name="Yu X."/>
            <person name="Hao Y."/>
            <person name="Huang J."/>
            <person name="Zhao X.W."/>
            <person name="Ke S."/>
            <person name="Chen Y.Y."/>
            <person name="Wu W.L."/>
            <person name="Hsu J.L."/>
            <person name="Lin Y.F."/>
            <person name="Huang M.D."/>
            <person name="Li C.Y."/>
            <person name="Huang L."/>
            <person name="Wang Z.W."/>
            <person name="Zhao X."/>
            <person name="Zhong W.Y."/>
            <person name="Peng D.H."/>
            <person name="Ahmad S."/>
            <person name="Lan S."/>
            <person name="Zhang J.S."/>
            <person name="Tsai W.C."/>
            <person name="Van de Peer Y."/>
            <person name="Liu Z.J."/>
        </authorList>
    </citation>
    <scope>NUCLEOTIDE SEQUENCE</scope>
    <source>
        <strain evidence="12">SCP</strain>
    </source>
</reference>
<keyword evidence="4" id="KW-0285">Flavoprotein</keyword>
<accession>A0AAV9BYF5</accession>